<comment type="caution">
    <text evidence="1">The sequence shown here is derived from an EMBL/GenBank/DDBJ whole genome shotgun (WGS) entry which is preliminary data.</text>
</comment>
<protein>
    <submittedName>
        <fullName evidence="1">Uncharacterized protein</fullName>
    </submittedName>
</protein>
<accession>A0ACC3A9V4</accession>
<sequence>MSIEERRQLLERYLPDPPQTSQGNTAATTSSKHKSGRRRRVRPFLKQKLYLFFYLAIQFIFGIYIRVRQIASAIFQKFIAVRHYHHRTPAYIQKDLKNLSRSPEHLSVILKFDSSADDGLETLLDEVAELSAWSASAGISLLSIYEKSGILKQYMSAVEEIVQQKLVLYFGAPPATPTLRVFAPNVPSIPPTRSTDTPATTNEVTNGENHYQLSGINLNLLLLSQSDGRDTLVDLTRTLTEMAQGHKLRPKDITVDLIDAEISAITSIPPPAETKPSKLNGHINGVQNLECTLPSEPDLLIVFAPYIKLDGYPPWQIRLTEIFCVGDSGGDVSGRQRTRVEYQAFLRALWSYAGAEFRFGS</sequence>
<dbReference type="Proteomes" id="UP001172386">
    <property type="component" value="Unassembled WGS sequence"/>
</dbReference>
<evidence type="ECO:0000313" key="1">
    <source>
        <dbReference type="EMBL" id="KAJ9657994.1"/>
    </source>
</evidence>
<dbReference type="EMBL" id="JAPDRQ010000056">
    <property type="protein sequence ID" value="KAJ9657994.1"/>
    <property type="molecule type" value="Genomic_DNA"/>
</dbReference>
<reference evidence="1" key="1">
    <citation type="submission" date="2022-10" db="EMBL/GenBank/DDBJ databases">
        <title>Culturing micro-colonial fungi from biological soil crusts in the Mojave desert and describing Neophaeococcomyces mojavensis, and introducing the new genera and species Taxawa tesnikishii.</title>
        <authorList>
            <person name="Kurbessoian T."/>
            <person name="Stajich J.E."/>
        </authorList>
    </citation>
    <scope>NUCLEOTIDE SEQUENCE</scope>
    <source>
        <strain evidence="1">JES_112</strain>
    </source>
</reference>
<keyword evidence="2" id="KW-1185">Reference proteome</keyword>
<organism evidence="1 2">
    <name type="scientific">Neophaeococcomyces mojaviensis</name>
    <dbReference type="NCBI Taxonomy" id="3383035"/>
    <lineage>
        <taxon>Eukaryota</taxon>
        <taxon>Fungi</taxon>
        <taxon>Dikarya</taxon>
        <taxon>Ascomycota</taxon>
        <taxon>Pezizomycotina</taxon>
        <taxon>Eurotiomycetes</taxon>
        <taxon>Chaetothyriomycetidae</taxon>
        <taxon>Chaetothyriales</taxon>
        <taxon>Chaetothyriales incertae sedis</taxon>
        <taxon>Neophaeococcomyces</taxon>
    </lineage>
</organism>
<gene>
    <name evidence="1" type="ORF">H2198_003963</name>
</gene>
<name>A0ACC3A9V4_9EURO</name>
<proteinExistence type="predicted"/>
<evidence type="ECO:0000313" key="2">
    <source>
        <dbReference type="Proteomes" id="UP001172386"/>
    </source>
</evidence>